<keyword evidence="1" id="KW-0812">Transmembrane</keyword>
<protein>
    <submittedName>
        <fullName evidence="2">Uncharacterized protein</fullName>
    </submittedName>
</protein>
<accession>A0A812M1I5</accession>
<feature type="transmembrane region" description="Helical" evidence="1">
    <location>
        <begin position="192"/>
        <end position="217"/>
    </location>
</feature>
<feature type="transmembrane region" description="Helical" evidence="1">
    <location>
        <begin position="70"/>
        <end position="93"/>
    </location>
</feature>
<organism evidence="2 3">
    <name type="scientific">Symbiodinium natans</name>
    <dbReference type="NCBI Taxonomy" id="878477"/>
    <lineage>
        <taxon>Eukaryota</taxon>
        <taxon>Sar</taxon>
        <taxon>Alveolata</taxon>
        <taxon>Dinophyceae</taxon>
        <taxon>Suessiales</taxon>
        <taxon>Symbiodiniaceae</taxon>
        <taxon>Symbiodinium</taxon>
    </lineage>
</organism>
<feature type="transmembrane region" description="Helical" evidence="1">
    <location>
        <begin position="376"/>
        <end position="395"/>
    </location>
</feature>
<evidence type="ECO:0000256" key="1">
    <source>
        <dbReference type="SAM" id="Phobius"/>
    </source>
</evidence>
<dbReference type="Proteomes" id="UP000604046">
    <property type="component" value="Unassembled WGS sequence"/>
</dbReference>
<proteinExistence type="predicted"/>
<sequence length="398" mass="43195">MRASPQRRTSFLDAPTSPRNRDAVTLVSLQKKSVTQILSATGDELAAEVEVASPLLDTGSVLLQQMPMCILVLIVCLVALQLGGFVTLSILGIPPRTGAVFMHLASFLASVTGVRCAYLLKKALSSQTLLAALCKLDQFVFDLKLEWSTASRKEFRVCVAAWILVTALYSGLQGREVWKTGLEELPWPKYVASISLAAVEAVVFMMSSALVITTSFIHSNLLLGLDRALDCYCFCVMADMDFEVAVSAWNSLQALLQCIGREFSDSFFTSQASGGLGFAVVLASGMMLAYQTAFDGSLLAQELAMALPVLFFLALNLRVFYHASSLTEKCAHIPAFVNQIPTGSSIDLDRQYLVRFISDSSPGFVVKDLRISRSMFVKLCIFTGGVLSALLGVLSRAY</sequence>
<feature type="transmembrane region" description="Helical" evidence="1">
    <location>
        <begin position="155"/>
        <end position="172"/>
    </location>
</feature>
<feature type="transmembrane region" description="Helical" evidence="1">
    <location>
        <begin position="272"/>
        <end position="291"/>
    </location>
</feature>
<dbReference type="EMBL" id="CAJNDS010001269">
    <property type="protein sequence ID" value="CAE7253789.1"/>
    <property type="molecule type" value="Genomic_DNA"/>
</dbReference>
<evidence type="ECO:0000313" key="2">
    <source>
        <dbReference type="EMBL" id="CAE7253789.1"/>
    </source>
</evidence>
<comment type="caution">
    <text evidence="2">The sequence shown here is derived from an EMBL/GenBank/DDBJ whole genome shotgun (WGS) entry which is preliminary data.</text>
</comment>
<feature type="transmembrane region" description="Helical" evidence="1">
    <location>
        <begin position="303"/>
        <end position="321"/>
    </location>
</feature>
<gene>
    <name evidence="2" type="ORF">SNAT2548_LOCUS12785</name>
</gene>
<dbReference type="AlphaFoldDB" id="A0A812M1I5"/>
<feature type="transmembrane region" description="Helical" evidence="1">
    <location>
        <begin position="99"/>
        <end position="120"/>
    </location>
</feature>
<reference evidence="2" key="1">
    <citation type="submission" date="2021-02" db="EMBL/GenBank/DDBJ databases">
        <authorList>
            <person name="Dougan E. K."/>
            <person name="Rhodes N."/>
            <person name="Thang M."/>
            <person name="Chan C."/>
        </authorList>
    </citation>
    <scope>NUCLEOTIDE SEQUENCE</scope>
</reference>
<name>A0A812M1I5_9DINO</name>
<evidence type="ECO:0000313" key="3">
    <source>
        <dbReference type="Proteomes" id="UP000604046"/>
    </source>
</evidence>
<keyword evidence="1" id="KW-0472">Membrane</keyword>
<keyword evidence="3" id="KW-1185">Reference proteome</keyword>
<keyword evidence="1" id="KW-1133">Transmembrane helix</keyword>